<dbReference type="EMBL" id="CAJOBC010095867">
    <property type="protein sequence ID" value="CAF4435900.1"/>
    <property type="molecule type" value="Genomic_DNA"/>
</dbReference>
<sequence length="350" mass="39366">FSTISITDISYVYVDTYIETLPSHTKVCNKCRQSYAYWKRCNPELTNIFDRIEEVFVENGESEGDQVKDMDTNVCSVVRNLSDKECQTIEQDDGTPSITLPLNCTVCSHKTCCICRAHIDGSSKTVAVEDRNMIFLTKNVIIREGSRSICTTVTCVLCKLRLGLSYTVLDLLFELPDKRAVSRVIESARQALLESFVPDHPGFSHINRRQIIDNHTTTIARELMGGRNDTLVLVIDGTYIYIQVNEKVLSDACFRLGWVFQLRRARSYAEEHCSSTKLTEPVTYLVQKCKTIANMIRVTIQSAHATRNLTTQSYNLTNTRSLAGIANAQSETWIGCWDLGCCSHVASAIS</sequence>
<reference evidence="1" key="1">
    <citation type="submission" date="2021-02" db="EMBL/GenBank/DDBJ databases">
        <authorList>
            <person name="Nowell W R."/>
        </authorList>
    </citation>
    <scope>NUCLEOTIDE SEQUENCE</scope>
</reference>
<accession>A0A8S2WH48</accession>
<gene>
    <name evidence="1" type="ORF">SRO942_LOCUS41425</name>
</gene>
<evidence type="ECO:0000313" key="1">
    <source>
        <dbReference type="EMBL" id="CAF4435900.1"/>
    </source>
</evidence>
<dbReference type="OrthoDB" id="10049726at2759"/>
<feature type="non-terminal residue" evidence="1">
    <location>
        <position position="350"/>
    </location>
</feature>
<proteinExistence type="predicted"/>
<dbReference type="Proteomes" id="UP000681722">
    <property type="component" value="Unassembled WGS sequence"/>
</dbReference>
<comment type="caution">
    <text evidence="1">The sequence shown here is derived from an EMBL/GenBank/DDBJ whole genome shotgun (WGS) entry which is preliminary data.</text>
</comment>
<organism evidence="1 2">
    <name type="scientific">Didymodactylos carnosus</name>
    <dbReference type="NCBI Taxonomy" id="1234261"/>
    <lineage>
        <taxon>Eukaryota</taxon>
        <taxon>Metazoa</taxon>
        <taxon>Spiralia</taxon>
        <taxon>Gnathifera</taxon>
        <taxon>Rotifera</taxon>
        <taxon>Eurotatoria</taxon>
        <taxon>Bdelloidea</taxon>
        <taxon>Philodinida</taxon>
        <taxon>Philodinidae</taxon>
        <taxon>Didymodactylos</taxon>
    </lineage>
</organism>
<evidence type="ECO:0000313" key="2">
    <source>
        <dbReference type="Proteomes" id="UP000681722"/>
    </source>
</evidence>
<protein>
    <submittedName>
        <fullName evidence="1">Uncharacterized protein</fullName>
    </submittedName>
</protein>
<dbReference type="AlphaFoldDB" id="A0A8S2WH48"/>
<name>A0A8S2WH48_9BILA</name>
<feature type="non-terminal residue" evidence="1">
    <location>
        <position position="1"/>
    </location>
</feature>